<evidence type="ECO:0000313" key="1">
    <source>
        <dbReference type="EMBL" id="TDR22394.1"/>
    </source>
</evidence>
<comment type="caution">
    <text evidence="1">The sequence shown here is derived from an EMBL/GenBank/DDBJ whole genome shotgun (WGS) entry which is preliminary data.</text>
</comment>
<organism evidence="1 2">
    <name type="scientific">Marinicella litoralis</name>
    <dbReference type="NCBI Taxonomy" id="644220"/>
    <lineage>
        <taxon>Bacteria</taxon>
        <taxon>Pseudomonadati</taxon>
        <taxon>Pseudomonadota</taxon>
        <taxon>Gammaproteobacteria</taxon>
        <taxon>Lysobacterales</taxon>
        <taxon>Marinicellaceae</taxon>
        <taxon>Marinicella</taxon>
    </lineage>
</organism>
<dbReference type="Proteomes" id="UP000295724">
    <property type="component" value="Unassembled WGS sequence"/>
</dbReference>
<gene>
    <name evidence="1" type="ORF">C8D91_0882</name>
</gene>
<accession>A0A4R6XVZ1</accession>
<sequence>MLAVVIIIKLLVVQKGRDYNGIMARTCGFAEKKAGSESICDSLSLCGHKKSVIGLLLAVAEHLIQGIFNVLFAELIVGIVAG</sequence>
<keyword evidence="2" id="KW-1185">Reference proteome</keyword>
<proteinExistence type="predicted"/>
<reference evidence="1 2" key="1">
    <citation type="submission" date="2019-03" db="EMBL/GenBank/DDBJ databases">
        <title>Genomic Encyclopedia of Type Strains, Phase IV (KMG-IV): sequencing the most valuable type-strain genomes for metagenomic binning, comparative biology and taxonomic classification.</title>
        <authorList>
            <person name="Goeker M."/>
        </authorList>
    </citation>
    <scope>NUCLEOTIDE SEQUENCE [LARGE SCALE GENOMIC DNA]</scope>
    <source>
        <strain evidence="1 2">DSM 25488</strain>
    </source>
</reference>
<name>A0A4R6XVZ1_9GAMM</name>
<dbReference type="AlphaFoldDB" id="A0A4R6XVZ1"/>
<evidence type="ECO:0000313" key="2">
    <source>
        <dbReference type="Proteomes" id="UP000295724"/>
    </source>
</evidence>
<dbReference type="EMBL" id="SNZB01000002">
    <property type="protein sequence ID" value="TDR22394.1"/>
    <property type="molecule type" value="Genomic_DNA"/>
</dbReference>
<protein>
    <submittedName>
        <fullName evidence="1">Uncharacterized protein</fullName>
    </submittedName>
</protein>